<dbReference type="Proteomes" id="UP000326939">
    <property type="component" value="Chromosome 15"/>
</dbReference>
<evidence type="ECO:0000313" key="3">
    <source>
        <dbReference type="Proteomes" id="UP000326939"/>
    </source>
</evidence>
<reference evidence="3" key="1">
    <citation type="journal article" date="2019" name="Gigascience">
        <title>De novo genome assembly of the endangered Acer yangbiense, a plant species with extremely small populations endemic to Yunnan Province, China.</title>
        <authorList>
            <person name="Yang J."/>
            <person name="Wariss H.M."/>
            <person name="Tao L."/>
            <person name="Zhang R."/>
            <person name="Yun Q."/>
            <person name="Hollingsworth P."/>
            <person name="Dao Z."/>
            <person name="Luo G."/>
            <person name="Guo H."/>
            <person name="Ma Y."/>
            <person name="Sun W."/>
        </authorList>
    </citation>
    <scope>NUCLEOTIDE SEQUENCE [LARGE SCALE GENOMIC DNA]</scope>
    <source>
        <strain evidence="3">cv. br00</strain>
    </source>
</reference>
<protein>
    <submittedName>
        <fullName evidence="2">Uncharacterized protein</fullName>
    </submittedName>
</protein>
<evidence type="ECO:0000256" key="1">
    <source>
        <dbReference type="SAM" id="Phobius"/>
    </source>
</evidence>
<keyword evidence="1" id="KW-0812">Transmembrane</keyword>
<keyword evidence="3" id="KW-1185">Reference proteome</keyword>
<comment type="caution">
    <text evidence="2">The sequence shown here is derived from an EMBL/GenBank/DDBJ whole genome shotgun (WGS) entry which is preliminary data.</text>
</comment>
<keyword evidence="1" id="KW-0472">Membrane</keyword>
<organism evidence="2 3">
    <name type="scientific">Salix brachista</name>
    <dbReference type="NCBI Taxonomy" id="2182728"/>
    <lineage>
        <taxon>Eukaryota</taxon>
        <taxon>Viridiplantae</taxon>
        <taxon>Streptophyta</taxon>
        <taxon>Embryophyta</taxon>
        <taxon>Tracheophyta</taxon>
        <taxon>Spermatophyta</taxon>
        <taxon>Magnoliopsida</taxon>
        <taxon>eudicotyledons</taxon>
        <taxon>Gunneridae</taxon>
        <taxon>Pentapetalae</taxon>
        <taxon>rosids</taxon>
        <taxon>fabids</taxon>
        <taxon>Malpighiales</taxon>
        <taxon>Salicaceae</taxon>
        <taxon>Saliceae</taxon>
        <taxon>Salix</taxon>
    </lineage>
</organism>
<accession>A0A5N5JYZ1</accession>
<evidence type="ECO:0000313" key="2">
    <source>
        <dbReference type="EMBL" id="KAB5524399.1"/>
    </source>
</evidence>
<feature type="transmembrane region" description="Helical" evidence="1">
    <location>
        <begin position="26"/>
        <end position="46"/>
    </location>
</feature>
<name>A0A5N5JYZ1_9ROSI</name>
<proteinExistence type="predicted"/>
<dbReference type="EMBL" id="VDCV01000015">
    <property type="protein sequence ID" value="KAB5524399.1"/>
    <property type="molecule type" value="Genomic_DNA"/>
</dbReference>
<gene>
    <name evidence="2" type="ORF">DKX38_022148</name>
</gene>
<keyword evidence="1" id="KW-1133">Transmembrane helix</keyword>
<sequence length="167" mass="18977">MEARSCTSTSSCFFSGRKDSKCHHKAVEFACSACLFCVFCPLSIVWCCIKLPCKIGCRAAGQARKRFPRCCHCGSEKKFCSSYSSFSDMDDSDIRPSKQDSESSHVMICTPLKSKERRRKRKLLLLPEEMEKNNLGVNLKGVSLELYTQMETRVAYIKSLDLRFTLL</sequence>
<dbReference type="AlphaFoldDB" id="A0A5N5JYZ1"/>